<comment type="caution">
    <text evidence="1">The sequence shown here is derived from an EMBL/GenBank/DDBJ whole genome shotgun (WGS) entry which is preliminary data.</text>
</comment>
<evidence type="ECO:0000313" key="2">
    <source>
        <dbReference type="Proteomes" id="UP000022910"/>
    </source>
</evidence>
<organism evidence="1 2">
    <name type="scientific">Rhizophagus irregularis (strain DAOM 197198w)</name>
    <name type="common">Glomus intraradices</name>
    <dbReference type="NCBI Taxonomy" id="1432141"/>
    <lineage>
        <taxon>Eukaryota</taxon>
        <taxon>Fungi</taxon>
        <taxon>Fungi incertae sedis</taxon>
        <taxon>Mucoromycota</taxon>
        <taxon>Glomeromycotina</taxon>
        <taxon>Glomeromycetes</taxon>
        <taxon>Glomerales</taxon>
        <taxon>Glomeraceae</taxon>
        <taxon>Rhizophagus</taxon>
    </lineage>
</organism>
<sequence>MRSVKADVEPLRDVVTNPFFPDLEASNTNTEATIVDLLDSFLDYDWSTEEFSSIGQSDGIC</sequence>
<proteinExistence type="predicted"/>
<protein>
    <submittedName>
        <fullName evidence="1">Uncharacterized protein</fullName>
    </submittedName>
</protein>
<gene>
    <name evidence="1" type="ORF">RirG_000600</name>
</gene>
<accession>A0A015KDV2</accession>
<dbReference type="Proteomes" id="UP000022910">
    <property type="component" value="Unassembled WGS sequence"/>
</dbReference>
<dbReference type="AlphaFoldDB" id="A0A015KDV2"/>
<evidence type="ECO:0000313" key="1">
    <source>
        <dbReference type="EMBL" id="EXX79957.1"/>
    </source>
</evidence>
<dbReference type="HOGENOM" id="CLU_2923871_0_0_1"/>
<name>A0A015KDV2_RHIIW</name>
<reference evidence="1 2" key="1">
    <citation type="submission" date="2014-02" db="EMBL/GenBank/DDBJ databases">
        <title>Single nucleus genome sequencing reveals high similarity among nuclei of an endomycorrhizal fungus.</title>
        <authorList>
            <person name="Lin K."/>
            <person name="Geurts R."/>
            <person name="Zhang Z."/>
            <person name="Limpens E."/>
            <person name="Saunders D.G."/>
            <person name="Mu D."/>
            <person name="Pang E."/>
            <person name="Cao H."/>
            <person name="Cha H."/>
            <person name="Lin T."/>
            <person name="Zhou Q."/>
            <person name="Shang Y."/>
            <person name="Li Y."/>
            <person name="Ivanov S."/>
            <person name="Sharma T."/>
            <person name="Velzen R.V."/>
            <person name="Ruijter N.D."/>
            <person name="Aanen D.K."/>
            <person name="Win J."/>
            <person name="Kamoun S."/>
            <person name="Bisseling T."/>
            <person name="Huang S."/>
        </authorList>
    </citation>
    <scope>NUCLEOTIDE SEQUENCE [LARGE SCALE GENOMIC DNA]</scope>
    <source>
        <strain evidence="2">DAOM197198w</strain>
    </source>
</reference>
<keyword evidence="2" id="KW-1185">Reference proteome</keyword>
<dbReference type="OrthoDB" id="674948at2759"/>
<dbReference type="EMBL" id="JEMT01000342">
    <property type="protein sequence ID" value="EXX79957.1"/>
    <property type="molecule type" value="Genomic_DNA"/>
</dbReference>